<evidence type="ECO:0000259" key="2">
    <source>
        <dbReference type="PROSITE" id="PS50076"/>
    </source>
</evidence>
<proteinExistence type="predicted"/>
<dbReference type="InterPro" id="IPR001623">
    <property type="entry name" value="DnaJ_domain"/>
</dbReference>
<dbReference type="Pfam" id="PF23302">
    <property type="entry name" value="HTH_DNAJC9"/>
    <property type="match status" value="1"/>
</dbReference>
<feature type="region of interest" description="Disordered" evidence="1">
    <location>
        <begin position="325"/>
        <end position="347"/>
    </location>
</feature>
<feature type="region of interest" description="Disordered" evidence="1">
    <location>
        <begin position="48"/>
        <end position="82"/>
    </location>
</feature>
<evidence type="ECO:0000313" key="3">
    <source>
        <dbReference type="EMBL" id="KAG6537943.1"/>
    </source>
</evidence>
<gene>
    <name evidence="3" type="ORF">ZIOFF_003046</name>
</gene>
<evidence type="ECO:0000256" key="1">
    <source>
        <dbReference type="SAM" id="MobiDB-lite"/>
    </source>
</evidence>
<dbReference type="Proteomes" id="UP000734854">
    <property type="component" value="Unassembled WGS sequence"/>
</dbReference>
<protein>
    <recommendedName>
        <fullName evidence="2">J domain-containing protein</fullName>
    </recommendedName>
</protein>
<comment type="caution">
    <text evidence="3">The sequence shown here is derived from an EMBL/GenBank/DDBJ whole genome shotgun (WGS) entry which is preliminary data.</text>
</comment>
<dbReference type="InterPro" id="IPR042977">
    <property type="entry name" value="AtJ6-like"/>
</dbReference>
<dbReference type="PROSITE" id="PS50076">
    <property type="entry name" value="DNAJ_2"/>
    <property type="match status" value="1"/>
</dbReference>
<accession>A0A8J5I8Q1</accession>
<dbReference type="InterPro" id="IPR036869">
    <property type="entry name" value="J_dom_sf"/>
</dbReference>
<dbReference type="SMART" id="SM00271">
    <property type="entry name" value="DnaJ"/>
    <property type="match status" value="1"/>
</dbReference>
<dbReference type="PANTHER" id="PTHR44916">
    <property type="entry name" value="CHAPERONE DNAJ-DOMAIN SUPERFAMILY PROTEIN-RELATED"/>
    <property type="match status" value="1"/>
</dbReference>
<dbReference type="Pfam" id="PF00226">
    <property type="entry name" value="DnaJ"/>
    <property type="match status" value="1"/>
</dbReference>
<dbReference type="AlphaFoldDB" id="A0A8J5I8Q1"/>
<feature type="domain" description="J" evidence="2">
    <location>
        <begin position="93"/>
        <end position="158"/>
    </location>
</feature>
<name>A0A8J5I8Q1_ZINOF</name>
<dbReference type="EMBL" id="JACMSC010000001">
    <property type="protein sequence ID" value="KAG6537943.1"/>
    <property type="molecule type" value="Genomic_DNA"/>
</dbReference>
<dbReference type="PRINTS" id="PR00625">
    <property type="entry name" value="JDOMAIN"/>
</dbReference>
<dbReference type="SUPFAM" id="SSF46565">
    <property type="entry name" value="Chaperone J-domain"/>
    <property type="match status" value="1"/>
</dbReference>
<sequence>MGSTDVTRLGYRRRLRRRRRRFGKGGNLPSLFFRSLVSLSSIESSAQLQMGRRNRSRVSEEGIEENATREGRTLGAGDSTASSDKSLYELDIIFLQILGVERTATQQEIKKAYYKLALHLHPDKNPGDEEAKENFQLLQKVVSILGDEEKRAIYDETGYTGDDVISFERRLSSCIALVGDVTETLQEYFRTMYKQVTEADIEEFEASYRGSESEKKDLKDLYVKFNGNMNRLFCSMICSDTKLDSHRYKEIIDEAIAEGKLKISKAYQKWVKKVAETEPPTDPLVRRQQLKKQEGTDIVAVISQRRSQRKLQLNSMLSSIVAKCGTSSDAEPSEEEFQKARQRLESK</sequence>
<dbReference type="CDD" id="cd06257">
    <property type="entry name" value="DnaJ"/>
    <property type="match status" value="1"/>
</dbReference>
<feature type="compositionally biased region" description="Basic and acidic residues" evidence="1">
    <location>
        <begin position="336"/>
        <end position="347"/>
    </location>
</feature>
<dbReference type="PANTHER" id="PTHR44916:SF1">
    <property type="entry name" value="CHAPERONE DNAJ-DOMAIN SUPERFAMILY PROTEIN-RELATED"/>
    <property type="match status" value="1"/>
</dbReference>
<reference evidence="3 4" key="1">
    <citation type="submission" date="2020-08" db="EMBL/GenBank/DDBJ databases">
        <title>Plant Genome Project.</title>
        <authorList>
            <person name="Zhang R.-G."/>
        </authorList>
    </citation>
    <scope>NUCLEOTIDE SEQUENCE [LARGE SCALE GENOMIC DNA]</scope>
    <source>
        <tissue evidence="3">Rhizome</tissue>
    </source>
</reference>
<keyword evidence="4" id="KW-1185">Reference proteome</keyword>
<dbReference type="GO" id="GO:0005783">
    <property type="term" value="C:endoplasmic reticulum"/>
    <property type="evidence" value="ECO:0007669"/>
    <property type="project" value="UniProtKB-ARBA"/>
</dbReference>
<dbReference type="Gene3D" id="1.10.287.110">
    <property type="entry name" value="DnaJ domain"/>
    <property type="match status" value="1"/>
</dbReference>
<organism evidence="3 4">
    <name type="scientific">Zingiber officinale</name>
    <name type="common">Ginger</name>
    <name type="synonym">Amomum zingiber</name>
    <dbReference type="NCBI Taxonomy" id="94328"/>
    <lineage>
        <taxon>Eukaryota</taxon>
        <taxon>Viridiplantae</taxon>
        <taxon>Streptophyta</taxon>
        <taxon>Embryophyta</taxon>
        <taxon>Tracheophyta</taxon>
        <taxon>Spermatophyta</taxon>
        <taxon>Magnoliopsida</taxon>
        <taxon>Liliopsida</taxon>
        <taxon>Zingiberales</taxon>
        <taxon>Zingiberaceae</taxon>
        <taxon>Zingiber</taxon>
    </lineage>
</organism>
<dbReference type="InterPro" id="IPR056453">
    <property type="entry name" value="HTH_DNAJC9"/>
</dbReference>
<evidence type="ECO:0000313" key="4">
    <source>
        <dbReference type="Proteomes" id="UP000734854"/>
    </source>
</evidence>